<feature type="transmembrane region" description="Helical" evidence="1">
    <location>
        <begin position="92"/>
        <end position="113"/>
    </location>
</feature>
<proteinExistence type="predicted"/>
<dbReference type="AlphaFoldDB" id="A0AAU6VNN0"/>
<gene>
    <name evidence="2" type="ORF">MRN67_17485</name>
</gene>
<evidence type="ECO:0008006" key="3">
    <source>
        <dbReference type="Google" id="ProtNLM"/>
    </source>
</evidence>
<keyword evidence="1" id="KW-1133">Transmembrane helix</keyword>
<evidence type="ECO:0000256" key="1">
    <source>
        <dbReference type="SAM" id="Phobius"/>
    </source>
</evidence>
<reference evidence="2" key="1">
    <citation type="submission" date="2022-03" db="EMBL/GenBank/DDBJ databases">
        <title>Sea Food Isolates.</title>
        <authorList>
            <person name="Li c."/>
        </authorList>
    </citation>
    <scope>NUCLEOTIDE SEQUENCE</scope>
    <source>
        <strain evidence="2">19CA01SA08</strain>
    </source>
</reference>
<protein>
    <recommendedName>
        <fullName evidence="3">DUF304 domain-containing protein</fullName>
    </recommendedName>
</protein>
<keyword evidence="1" id="KW-0472">Membrane</keyword>
<feature type="transmembrane region" description="Helical" evidence="1">
    <location>
        <begin position="60"/>
        <end position="80"/>
    </location>
</feature>
<feature type="transmembrane region" description="Helical" evidence="1">
    <location>
        <begin position="152"/>
        <end position="182"/>
    </location>
</feature>
<sequence>MGQGNKKSQLVDRPDYIQYSQDGLERGWFTQADITKLEDEPAIFQWTMPRAFFHRFSGSASILMIWGIFAGIPMLFFSLINLASENPQPDDWNSVIGIGVFLSSILLIIYYFTRLQYHHVAYKITESGFLRDEVKLCPRWGYRAINPEGLMWVLRVMTLILVPIALVIHPFLLVGVGGLALLSFKKVEPSEPEKAHYIPNLWHKSGVANEKKLSIVNLNPRRRIIDITSADLTKGGAIFCTKKNYEEVKAFVLKKLPEAKVIEDKSI</sequence>
<accession>A0AAU6VNN0</accession>
<dbReference type="EMBL" id="CP095355">
    <property type="protein sequence ID" value="XAG88027.1"/>
    <property type="molecule type" value="Genomic_DNA"/>
</dbReference>
<name>A0AAU6VNN0_UNCXX</name>
<keyword evidence="1" id="KW-0812">Transmembrane</keyword>
<evidence type="ECO:0000313" key="2">
    <source>
        <dbReference type="EMBL" id="XAG88027.1"/>
    </source>
</evidence>
<organism evidence="2">
    <name type="scientific">bacterium 19CA01SA08</name>
    <dbReference type="NCBI Taxonomy" id="2920574"/>
    <lineage>
        <taxon>Bacteria</taxon>
    </lineage>
</organism>